<organism evidence="2 3">
    <name type="scientific">Diplodia seriata</name>
    <dbReference type="NCBI Taxonomy" id="420778"/>
    <lineage>
        <taxon>Eukaryota</taxon>
        <taxon>Fungi</taxon>
        <taxon>Dikarya</taxon>
        <taxon>Ascomycota</taxon>
        <taxon>Pezizomycotina</taxon>
        <taxon>Dothideomycetes</taxon>
        <taxon>Dothideomycetes incertae sedis</taxon>
        <taxon>Botryosphaeriales</taxon>
        <taxon>Botryosphaeriaceae</taxon>
        <taxon>Diplodia</taxon>
    </lineage>
</organism>
<sequence>MFCVQFTRFTGNGKRHEPVEKVMAAELADFEALTSFLHTYYATTDVEHELHIHYQNDAPCNGTSGISPPVWNALMSVREAAKQGSESPLYFICFAKKGQPSSNAISRSNDKSPTKPAQPNDLPQRQVKPKTPSPPLYDNIIVRPSPSESNTTPVRSRTTTTTVSPSKQIFNRKRQIPDQGMTPERPPKASRLAQIPLPQWLEDTLIGSTDSPSSGRRIVVGVDNDSGCAVWAAKDTLGRLYLRKSAFDIDGDPVYGDVCGYGQKV</sequence>
<protein>
    <submittedName>
        <fullName evidence="2">Uncharacterized protein</fullName>
    </submittedName>
</protein>
<dbReference type="GeneID" id="92012584"/>
<accession>A0ABR3C649</accession>
<name>A0ABR3C649_9PEZI</name>
<evidence type="ECO:0000256" key="1">
    <source>
        <dbReference type="SAM" id="MobiDB-lite"/>
    </source>
</evidence>
<dbReference type="Proteomes" id="UP001430584">
    <property type="component" value="Unassembled WGS sequence"/>
</dbReference>
<comment type="caution">
    <text evidence="2">The sequence shown here is derived from an EMBL/GenBank/DDBJ whole genome shotgun (WGS) entry which is preliminary data.</text>
</comment>
<dbReference type="RefSeq" id="XP_066629136.1">
    <property type="nucleotide sequence ID" value="XM_066779907.1"/>
</dbReference>
<reference evidence="2 3" key="1">
    <citation type="submission" date="2024-02" db="EMBL/GenBank/DDBJ databases">
        <title>De novo assembly and annotation of 12 fungi associated with fruit tree decline syndrome in Ontario, Canada.</title>
        <authorList>
            <person name="Sulman M."/>
            <person name="Ellouze W."/>
            <person name="Ilyukhin E."/>
        </authorList>
    </citation>
    <scope>NUCLEOTIDE SEQUENCE [LARGE SCALE GENOMIC DNA]</scope>
    <source>
        <strain evidence="2 3">FDS-637</strain>
    </source>
</reference>
<gene>
    <name evidence="2" type="ORF">SLS55_008499</name>
</gene>
<feature type="compositionally biased region" description="Low complexity" evidence="1">
    <location>
        <begin position="151"/>
        <end position="165"/>
    </location>
</feature>
<feature type="region of interest" description="Disordered" evidence="1">
    <location>
        <begin position="100"/>
        <end position="190"/>
    </location>
</feature>
<proteinExistence type="predicted"/>
<dbReference type="EMBL" id="JAJVCZ030000009">
    <property type="protein sequence ID" value="KAL0256107.1"/>
    <property type="molecule type" value="Genomic_DNA"/>
</dbReference>
<evidence type="ECO:0000313" key="2">
    <source>
        <dbReference type="EMBL" id="KAL0256107.1"/>
    </source>
</evidence>
<keyword evidence="3" id="KW-1185">Reference proteome</keyword>
<evidence type="ECO:0000313" key="3">
    <source>
        <dbReference type="Proteomes" id="UP001430584"/>
    </source>
</evidence>